<dbReference type="GO" id="GO:0003755">
    <property type="term" value="F:peptidyl-prolyl cis-trans isomerase activity"/>
    <property type="evidence" value="ECO:0007669"/>
    <property type="project" value="UniProtKB-KW"/>
</dbReference>
<protein>
    <submittedName>
        <fullName evidence="3">Peptidylprolyl isomerase</fullName>
    </submittedName>
</protein>
<dbReference type="InterPro" id="IPR050245">
    <property type="entry name" value="PrsA_foldase"/>
</dbReference>
<accession>A0A2V5KJZ7</accession>
<sequence>MKQSKAWMGVSLVLFVLLAGVSVYAFTKGGGEGKDVVVATVNGTDIGKNKLYDEMILNGGSRVLDNLINEELVKQEADKAGITVTDADLDAEIASFKKQFSSDEEFQMMLMQYGMTQDDLKKQMPMQVRLKKLLESKTDVTDEEIQKYYDENKEAMSTPEQVKASHILVATKEESEAILTQLKAGADFAQLAKEKSTDTGSKDKGGDLDYFPRGAMVKEFEDAAFALNVGEMSGVVQSEHGFHIIKVTDKKAAATPTLDEKKADIKETLVSQEIQELAGPWMEEIKGKSKINNTLQTS</sequence>
<dbReference type="Gene3D" id="1.10.4030.10">
    <property type="entry name" value="Porin chaperone SurA, peptide-binding domain"/>
    <property type="match status" value="1"/>
</dbReference>
<dbReference type="SUPFAM" id="SSF109998">
    <property type="entry name" value="Triger factor/SurA peptide-binding domain-like"/>
    <property type="match status" value="1"/>
</dbReference>
<reference evidence="3 4" key="1">
    <citation type="submission" date="2018-05" db="EMBL/GenBank/DDBJ databases">
        <title>Paenibacillus flagellatus sp. nov., isolated from selenium mineral soil.</title>
        <authorList>
            <person name="Dai X."/>
        </authorList>
    </citation>
    <scope>NUCLEOTIDE SEQUENCE [LARGE SCALE GENOMIC DNA]</scope>
    <source>
        <strain evidence="3 4">DXL2</strain>
    </source>
</reference>
<dbReference type="InterPro" id="IPR000297">
    <property type="entry name" value="PPIase_PpiC"/>
</dbReference>
<proteinExistence type="predicted"/>
<evidence type="ECO:0000256" key="1">
    <source>
        <dbReference type="PROSITE-ProRule" id="PRU00278"/>
    </source>
</evidence>
<dbReference type="InterPro" id="IPR027304">
    <property type="entry name" value="Trigger_fact/SurA_dom_sf"/>
</dbReference>
<dbReference type="EMBL" id="QJVJ01000004">
    <property type="protein sequence ID" value="PYI55040.1"/>
    <property type="molecule type" value="Genomic_DNA"/>
</dbReference>
<dbReference type="SUPFAM" id="SSF54534">
    <property type="entry name" value="FKBP-like"/>
    <property type="match status" value="1"/>
</dbReference>
<evidence type="ECO:0000259" key="2">
    <source>
        <dbReference type="PROSITE" id="PS50198"/>
    </source>
</evidence>
<dbReference type="OrthoDB" id="14196at2"/>
<dbReference type="Pfam" id="PF13616">
    <property type="entry name" value="Rotamase_3"/>
    <property type="match status" value="1"/>
</dbReference>
<dbReference type="Gene3D" id="3.10.50.40">
    <property type="match status" value="1"/>
</dbReference>
<dbReference type="PANTHER" id="PTHR47245">
    <property type="entry name" value="PEPTIDYLPROLYL ISOMERASE"/>
    <property type="match status" value="1"/>
</dbReference>
<dbReference type="Proteomes" id="UP000247476">
    <property type="component" value="Unassembled WGS sequence"/>
</dbReference>
<gene>
    <name evidence="3" type="ORF">DLM86_10895</name>
</gene>
<keyword evidence="1 3" id="KW-0413">Isomerase</keyword>
<organism evidence="3 4">
    <name type="scientific">Paenibacillus flagellatus</name>
    <dbReference type="NCBI Taxonomy" id="2211139"/>
    <lineage>
        <taxon>Bacteria</taxon>
        <taxon>Bacillati</taxon>
        <taxon>Bacillota</taxon>
        <taxon>Bacilli</taxon>
        <taxon>Bacillales</taxon>
        <taxon>Paenibacillaceae</taxon>
        <taxon>Paenibacillus</taxon>
    </lineage>
</organism>
<evidence type="ECO:0000313" key="3">
    <source>
        <dbReference type="EMBL" id="PYI55040.1"/>
    </source>
</evidence>
<keyword evidence="1" id="KW-0697">Rotamase</keyword>
<dbReference type="InterPro" id="IPR046357">
    <property type="entry name" value="PPIase_dom_sf"/>
</dbReference>
<comment type="caution">
    <text evidence="3">The sequence shown here is derived from an EMBL/GenBank/DDBJ whole genome shotgun (WGS) entry which is preliminary data.</text>
</comment>
<evidence type="ECO:0000313" key="4">
    <source>
        <dbReference type="Proteomes" id="UP000247476"/>
    </source>
</evidence>
<dbReference type="RefSeq" id="WP_110840034.1">
    <property type="nucleotide sequence ID" value="NZ_QJVJ01000004.1"/>
</dbReference>
<dbReference type="AlphaFoldDB" id="A0A2V5KJZ7"/>
<dbReference type="PROSITE" id="PS50198">
    <property type="entry name" value="PPIC_PPIASE_2"/>
    <property type="match status" value="1"/>
</dbReference>
<dbReference type="PANTHER" id="PTHR47245:SF2">
    <property type="entry name" value="PEPTIDYL-PROLYL CIS-TRANS ISOMERASE HP_0175-RELATED"/>
    <property type="match status" value="1"/>
</dbReference>
<name>A0A2V5KJZ7_9BACL</name>
<keyword evidence="4" id="KW-1185">Reference proteome</keyword>
<feature type="domain" description="PpiC" evidence="2">
    <location>
        <begin position="159"/>
        <end position="249"/>
    </location>
</feature>
<dbReference type="Pfam" id="PF13624">
    <property type="entry name" value="SurA_N_3"/>
    <property type="match status" value="1"/>
</dbReference>